<accession>A0A413VCT3</accession>
<name>A0A413VCT3_9BACE</name>
<proteinExistence type="predicted"/>
<keyword evidence="1" id="KW-0812">Transmembrane</keyword>
<organism evidence="2 3">
    <name type="scientific">Bacteroides nordii</name>
    <dbReference type="NCBI Taxonomy" id="291645"/>
    <lineage>
        <taxon>Bacteria</taxon>
        <taxon>Pseudomonadati</taxon>
        <taxon>Bacteroidota</taxon>
        <taxon>Bacteroidia</taxon>
        <taxon>Bacteroidales</taxon>
        <taxon>Bacteroidaceae</taxon>
        <taxon>Bacteroides</taxon>
    </lineage>
</organism>
<feature type="transmembrane region" description="Helical" evidence="1">
    <location>
        <begin position="6"/>
        <end position="25"/>
    </location>
</feature>
<dbReference type="Proteomes" id="UP000284379">
    <property type="component" value="Unassembled WGS sequence"/>
</dbReference>
<gene>
    <name evidence="2" type="ORF">DW888_17875</name>
</gene>
<sequence length="87" mass="9161">MECGNTKFLVGLGLGSAIGALVYHFSRTAKAKKLKNDVFNALHEIEADAEAAMEDAKVKAVKTGAKVAGKVADKANEVKEKLSEVGQ</sequence>
<evidence type="ECO:0000256" key="1">
    <source>
        <dbReference type="SAM" id="Phobius"/>
    </source>
</evidence>
<reference evidence="2 3" key="1">
    <citation type="submission" date="2018-08" db="EMBL/GenBank/DDBJ databases">
        <title>A genome reference for cultivated species of the human gut microbiota.</title>
        <authorList>
            <person name="Zou Y."/>
            <person name="Xue W."/>
            <person name="Luo G."/>
        </authorList>
    </citation>
    <scope>NUCLEOTIDE SEQUENCE [LARGE SCALE GENOMIC DNA]</scope>
    <source>
        <strain evidence="2 3">AM40-30BH</strain>
    </source>
</reference>
<comment type="caution">
    <text evidence="2">The sequence shown here is derived from an EMBL/GenBank/DDBJ whole genome shotgun (WGS) entry which is preliminary data.</text>
</comment>
<evidence type="ECO:0000313" key="2">
    <source>
        <dbReference type="EMBL" id="RHB31406.1"/>
    </source>
</evidence>
<dbReference type="GeneID" id="69501735"/>
<dbReference type="EMBL" id="QSGO01000022">
    <property type="protein sequence ID" value="RHB31406.1"/>
    <property type="molecule type" value="Genomic_DNA"/>
</dbReference>
<keyword evidence="1" id="KW-0472">Membrane</keyword>
<protein>
    <submittedName>
        <fullName evidence="2">YtxH domain-containing protein</fullName>
    </submittedName>
</protein>
<dbReference type="RefSeq" id="WP_002560851.1">
    <property type="nucleotide sequence ID" value="NZ_CABJFV010000022.1"/>
</dbReference>
<keyword evidence="1" id="KW-1133">Transmembrane helix</keyword>
<evidence type="ECO:0000313" key="3">
    <source>
        <dbReference type="Proteomes" id="UP000284379"/>
    </source>
</evidence>
<dbReference type="AlphaFoldDB" id="A0A413VCT3"/>